<dbReference type="InterPro" id="IPR043964">
    <property type="entry name" value="P-loop_TraG"/>
</dbReference>
<dbReference type="InterPro" id="IPR025955">
    <property type="entry name" value="TraC/Conjuga_ATPase"/>
</dbReference>
<feature type="domain" description="TraG P-loop" evidence="1">
    <location>
        <begin position="462"/>
        <end position="828"/>
    </location>
</feature>
<dbReference type="SUPFAM" id="SSF52540">
    <property type="entry name" value="P-loop containing nucleoside triphosphate hydrolases"/>
    <property type="match status" value="1"/>
</dbReference>
<evidence type="ECO:0000313" key="3">
    <source>
        <dbReference type="Proteomes" id="UP000664414"/>
    </source>
</evidence>
<dbReference type="PANTHER" id="PTHR38467:SF1">
    <property type="entry name" value="CONJUGATIVE TRANSFER: ASSEMBLY"/>
    <property type="match status" value="1"/>
</dbReference>
<accession>A0A8J7TUS9</accession>
<organism evidence="2 3">
    <name type="scientific">Candidatus Paracaedimonas acanthamoebae</name>
    <dbReference type="NCBI Taxonomy" id="244581"/>
    <lineage>
        <taxon>Bacteria</taxon>
        <taxon>Pseudomonadati</taxon>
        <taxon>Pseudomonadota</taxon>
        <taxon>Alphaproteobacteria</taxon>
        <taxon>Holosporales</taxon>
        <taxon>Caedimonadaceae</taxon>
        <taxon>Candidatus Paracaedimonas</taxon>
    </lineage>
</organism>
<dbReference type="PANTHER" id="PTHR38467">
    <property type="match status" value="1"/>
</dbReference>
<dbReference type="EMBL" id="JAFKGL010000016">
    <property type="protein sequence ID" value="MBN9413076.1"/>
    <property type="molecule type" value="Genomic_DNA"/>
</dbReference>
<proteinExistence type="predicted"/>
<evidence type="ECO:0000259" key="1">
    <source>
        <dbReference type="Pfam" id="PF19044"/>
    </source>
</evidence>
<dbReference type="Pfam" id="PF19044">
    <property type="entry name" value="P-loop_TraG"/>
    <property type="match status" value="1"/>
</dbReference>
<dbReference type="Proteomes" id="UP000664414">
    <property type="component" value="Unassembled WGS sequence"/>
</dbReference>
<evidence type="ECO:0000313" key="2">
    <source>
        <dbReference type="EMBL" id="MBN9413076.1"/>
    </source>
</evidence>
<dbReference type="Gene3D" id="1.10.8.730">
    <property type="match status" value="1"/>
</dbReference>
<dbReference type="Gene3D" id="3.40.50.300">
    <property type="entry name" value="P-loop containing nucleotide triphosphate hydrolases"/>
    <property type="match status" value="1"/>
</dbReference>
<reference evidence="2" key="1">
    <citation type="submission" date="2021-02" db="EMBL/GenBank/DDBJ databases">
        <title>Thiocyanate and organic carbon inputs drive convergent selection for specific autotrophic Afipia and Thiobacillus strains within complex microbiomes.</title>
        <authorList>
            <person name="Huddy R.J."/>
            <person name="Sachdeva R."/>
            <person name="Kadzinga F."/>
            <person name="Kantor R.S."/>
            <person name="Harrison S.T.L."/>
            <person name="Banfield J.F."/>
        </authorList>
    </citation>
    <scope>NUCLEOTIDE SEQUENCE</scope>
    <source>
        <strain evidence="2">SCN18_10_11_15_R4_P_38_20</strain>
    </source>
</reference>
<dbReference type="InterPro" id="IPR053155">
    <property type="entry name" value="F-pilin_assembly_TraC"/>
</dbReference>
<dbReference type="Pfam" id="PF11130">
    <property type="entry name" value="TraC_F_IV"/>
    <property type="match status" value="1"/>
</dbReference>
<comment type="caution">
    <text evidence="2">The sequence shown here is derived from an EMBL/GenBank/DDBJ whole genome shotgun (WGS) entry which is preliminary data.</text>
</comment>
<protein>
    <submittedName>
        <fullName evidence="2">Type IV secretion system protein TraC</fullName>
    </submittedName>
</protein>
<dbReference type="NCBIfam" id="TIGR02746">
    <property type="entry name" value="TraC-F-type"/>
    <property type="match status" value="1"/>
</dbReference>
<name>A0A8J7TUS9_9PROT</name>
<dbReference type="InterPro" id="IPR027417">
    <property type="entry name" value="P-loop_NTPase"/>
</dbReference>
<gene>
    <name evidence="2" type="primary">traC</name>
    <name evidence="2" type="ORF">J0H12_04050</name>
</gene>
<dbReference type="AlphaFoldDB" id="A0A8J7TUS9"/>
<dbReference type="InterPro" id="IPR014117">
    <property type="entry name" value="TraC-F-type"/>
</dbReference>
<sequence>MLQNLPQLLGHKIATFFGERTNYGVNPTSPSLDALNEVLKTYSLSEFMPYESYDPGVSLFSNHQSIGFVLETPPLVGCSEQMQTMVSGIFRDLLPEESCLQCILYADSHIDGFLENWQQSRKGKGEITEYLAEQRINHLRNLIFEGTGSTCFRHYRFIMAYSKRGSLLNPLLKQEILSLRDQLSAALQNLGLPLKLWDANDLIQTLSGWFTSAQETAQDTRKWNQFDSLSKQILIPGQHFLIEPKHIVVNFEDSYTRTYAVETEPDEWSLHAMGELIGDQFREYLRLPCPFMIHYGVYVPPQESTSTRLKARAAYSERQATPSLIKLIPRLQEEAMEFAYMRERLAEGERLVRTNLTITLFCPQQLMERADQALHTVYKTKKWKLRANRIIHLQSLLGCLPMNWGEGIHEDLSYHGRTKTTLSTESANLVPLQGEWCGTRSPDVLLSGRRGQIFHWSPFDNTSGNYNVCVVGRSGSGKSFFMQEMLTSTLGLGGRVFVLDVGRSFEKTCHLLGGQFIEFTTDTPLCINPFSTIPTQSVEETSDALAMLRPIVAVMVAPKRGTTDIENAFIDKAVFAAWEKNGANASIDDIAEWLQLQTDERAKDLSTMLFPYTSQGAYGRFFNGTCNVNFKHNLVVIELGELKERKELQSVVFKTVFMQILNQMLGGDRKTPTLIKMDEIWDVLKGEQKEEAHYIEAGVRQSRKFFCALVFGTQSVHDFYASPAAQAAFENSDWLCLLSQKKESIAQLKKSERLLLDPGAEELLNSVTTQQGKYAEIMIVGPQGAAVGRLITDPFTRILYSTKAEEYAAVKQYQAQGMSLLNAVKVVAGVAA</sequence>